<dbReference type="InterPro" id="IPR035892">
    <property type="entry name" value="C2_domain_sf"/>
</dbReference>
<dbReference type="CDD" id="cd04039">
    <property type="entry name" value="C2_PSD"/>
    <property type="match status" value="1"/>
</dbReference>
<evidence type="ECO:0000259" key="5">
    <source>
        <dbReference type="PROSITE" id="PS50004"/>
    </source>
</evidence>
<evidence type="ECO:0000313" key="8">
    <source>
        <dbReference type="Proteomes" id="UP000053392"/>
    </source>
</evidence>
<feature type="domain" description="C2" evidence="5">
    <location>
        <begin position="463"/>
        <end position="587"/>
    </location>
</feature>
<dbReference type="Gene3D" id="2.60.40.150">
    <property type="entry name" value="C2 domain"/>
    <property type="match status" value="2"/>
</dbReference>
<dbReference type="SUPFAM" id="SSF47473">
    <property type="entry name" value="EF-hand"/>
    <property type="match status" value="1"/>
</dbReference>
<feature type="compositionally biased region" description="Polar residues" evidence="4">
    <location>
        <begin position="1"/>
        <end position="12"/>
    </location>
</feature>
<feature type="region of interest" description="Disordered" evidence="4">
    <location>
        <begin position="711"/>
        <end position="781"/>
    </location>
</feature>
<dbReference type="GO" id="GO:0008654">
    <property type="term" value="P:phospholipid biosynthetic process"/>
    <property type="evidence" value="ECO:0007669"/>
    <property type="project" value="InterPro"/>
</dbReference>
<dbReference type="Gene3D" id="1.10.238.10">
    <property type="entry name" value="EF-hand"/>
    <property type="match status" value="1"/>
</dbReference>
<feature type="domain" description="C2" evidence="5">
    <location>
        <begin position="93"/>
        <end position="232"/>
    </location>
</feature>
<dbReference type="Pfam" id="PF00168">
    <property type="entry name" value="C2"/>
    <property type="match status" value="2"/>
</dbReference>
<dbReference type="HOGENOM" id="CLU_002661_2_1_1"/>
<evidence type="ECO:0000313" key="7">
    <source>
        <dbReference type="EMBL" id="KIR41087.1"/>
    </source>
</evidence>
<feature type="compositionally biased region" description="Low complexity" evidence="4">
    <location>
        <begin position="323"/>
        <end position="332"/>
    </location>
</feature>
<evidence type="ECO:0000256" key="3">
    <source>
        <dbReference type="ARBA" id="ARBA00023239"/>
    </source>
</evidence>
<dbReference type="GO" id="GO:0004609">
    <property type="term" value="F:phosphatidylserine decarboxylase activity"/>
    <property type="evidence" value="ECO:0007669"/>
    <property type="project" value="InterPro"/>
</dbReference>
<evidence type="ECO:0000256" key="1">
    <source>
        <dbReference type="ARBA" id="ARBA00022793"/>
    </source>
</evidence>
<feature type="region of interest" description="Disordered" evidence="4">
    <location>
        <begin position="809"/>
        <end position="843"/>
    </location>
</feature>
<keyword evidence="1" id="KW-0210">Decarboxylase</keyword>
<dbReference type="SMART" id="SM00239">
    <property type="entry name" value="C2"/>
    <property type="match status" value="2"/>
</dbReference>
<dbReference type="InterPro" id="IPR003817">
    <property type="entry name" value="PS_Dcarbxylase"/>
</dbReference>
<protein>
    <submittedName>
        <fullName evidence="7">Phosphatidylserine decarboxylase</fullName>
    </submittedName>
</protein>
<feature type="compositionally biased region" description="Basic and acidic residues" evidence="4">
    <location>
        <begin position="757"/>
        <end position="768"/>
    </location>
</feature>
<dbReference type="PROSITE" id="PS00018">
    <property type="entry name" value="EF_HAND_1"/>
    <property type="match status" value="1"/>
</dbReference>
<dbReference type="PANTHER" id="PTHR10067:SF17">
    <property type="entry name" value="PHOSPHATIDYLSERINE DECARBOXYLASE PROENZYME 2"/>
    <property type="match status" value="1"/>
</dbReference>
<accession>A0A0D0T5D5</accession>
<organism evidence="7 8">
    <name type="scientific">Cryptococcus deuterogattii Ram5</name>
    <dbReference type="NCBI Taxonomy" id="1296110"/>
    <lineage>
        <taxon>Eukaryota</taxon>
        <taxon>Fungi</taxon>
        <taxon>Dikarya</taxon>
        <taxon>Basidiomycota</taxon>
        <taxon>Agaricomycotina</taxon>
        <taxon>Tremellomycetes</taxon>
        <taxon>Tremellales</taxon>
        <taxon>Cryptococcaceae</taxon>
        <taxon>Cryptococcus</taxon>
        <taxon>Cryptococcus gattii species complex</taxon>
    </lineage>
</organism>
<dbReference type="PROSITE" id="PS50222">
    <property type="entry name" value="EF_HAND_2"/>
    <property type="match status" value="1"/>
</dbReference>
<evidence type="ECO:0000256" key="4">
    <source>
        <dbReference type="SAM" id="MobiDB-lite"/>
    </source>
</evidence>
<feature type="compositionally biased region" description="Low complexity" evidence="4">
    <location>
        <begin position="60"/>
        <end position="72"/>
    </location>
</feature>
<keyword evidence="2" id="KW-0106">Calcium</keyword>
<dbReference type="InterPro" id="IPR002048">
    <property type="entry name" value="EF_hand_dom"/>
</dbReference>
<feature type="compositionally biased region" description="Low complexity" evidence="4">
    <location>
        <begin position="416"/>
        <end position="432"/>
    </location>
</feature>
<dbReference type="OrthoDB" id="67700at2759"/>
<feature type="region of interest" description="Disordered" evidence="4">
    <location>
        <begin position="303"/>
        <end position="443"/>
    </location>
</feature>
<evidence type="ECO:0000259" key="6">
    <source>
        <dbReference type="PROSITE" id="PS50222"/>
    </source>
</evidence>
<dbReference type="FunFam" id="2.60.40.150:FF:000249">
    <property type="entry name" value="Phosphatidylserine decarboxylase proenzyme 2"/>
    <property type="match status" value="1"/>
</dbReference>
<dbReference type="PROSITE" id="PS50004">
    <property type="entry name" value="C2"/>
    <property type="match status" value="2"/>
</dbReference>
<feature type="compositionally biased region" description="Acidic residues" evidence="4">
    <location>
        <begin position="333"/>
        <end position="344"/>
    </location>
</feature>
<dbReference type="PANTHER" id="PTHR10067">
    <property type="entry name" value="PHOSPHATIDYLSERINE DECARBOXYLASE"/>
    <property type="match status" value="1"/>
</dbReference>
<proteinExistence type="predicted"/>
<dbReference type="CDD" id="cd00030">
    <property type="entry name" value="C2"/>
    <property type="match status" value="1"/>
</dbReference>
<dbReference type="EMBL" id="KN847901">
    <property type="protein sequence ID" value="KIR41087.1"/>
    <property type="molecule type" value="Genomic_DNA"/>
</dbReference>
<evidence type="ECO:0000256" key="2">
    <source>
        <dbReference type="ARBA" id="ARBA00022837"/>
    </source>
</evidence>
<dbReference type="AlphaFoldDB" id="A0A0D0T5D5"/>
<dbReference type="Pfam" id="PF02666">
    <property type="entry name" value="PS_Dcarbxylase"/>
    <property type="match status" value="1"/>
</dbReference>
<keyword evidence="8" id="KW-1185">Reference proteome</keyword>
<dbReference type="GO" id="GO:0005509">
    <property type="term" value="F:calcium ion binding"/>
    <property type="evidence" value="ECO:0007669"/>
    <property type="project" value="InterPro"/>
</dbReference>
<feature type="region of interest" description="Disordered" evidence="4">
    <location>
        <begin position="1"/>
        <end position="111"/>
    </location>
</feature>
<feature type="compositionally biased region" description="Acidic residues" evidence="4">
    <location>
        <begin position="307"/>
        <end position="322"/>
    </location>
</feature>
<dbReference type="SUPFAM" id="SSF49562">
    <property type="entry name" value="C2 domain (Calcium/lipid-binding domain, CaLB)"/>
    <property type="match status" value="2"/>
</dbReference>
<reference evidence="7 8" key="1">
    <citation type="submission" date="2015-01" db="EMBL/GenBank/DDBJ databases">
        <title>The Genome Sequence of Cryptococcus gattii Ram5.</title>
        <authorList>
            <consortium name="The Broad Institute Genomics Platform"/>
            <person name="Cuomo C."/>
            <person name="Litvintseva A."/>
            <person name="Chen Y."/>
            <person name="Heitman J."/>
            <person name="Sun S."/>
            <person name="Springer D."/>
            <person name="Dromer F."/>
            <person name="Young S."/>
            <person name="Zeng Q."/>
            <person name="Gargeya S."/>
            <person name="Abouelleil A."/>
            <person name="Alvarado L."/>
            <person name="Chapman S.B."/>
            <person name="Gainer-Dewar J."/>
            <person name="Goldberg J."/>
            <person name="Griggs A."/>
            <person name="Gujja S."/>
            <person name="Hansen M."/>
            <person name="Howarth C."/>
            <person name="Imamovic A."/>
            <person name="Larimer J."/>
            <person name="Murphy C."/>
            <person name="Naylor J."/>
            <person name="Pearson M."/>
            <person name="Priest M."/>
            <person name="Roberts A."/>
            <person name="Saif S."/>
            <person name="Shea T."/>
            <person name="Sykes S."/>
            <person name="Wortman J."/>
            <person name="Nusbaum C."/>
            <person name="Birren B."/>
        </authorList>
    </citation>
    <scope>NUCLEOTIDE SEQUENCE [LARGE SCALE GENOMIC DNA]</scope>
    <source>
        <strain evidence="7 8">Ram5</strain>
    </source>
</reference>
<dbReference type="InterPro" id="IPR011992">
    <property type="entry name" value="EF-hand-dom_pair"/>
</dbReference>
<feature type="domain" description="EF-hand" evidence="6">
    <location>
        <begin position="634"/>
        <end position="669"/>
    </location>
</feature>
<dbReference type="InterPro" id="IPR018247">
    <property type="entry name" value="EF_Hand_1_Ca_BS"/>
</dbReference>
<sequence>MPTPPTDISSALDTADQPDRSTRSQPRLKRLASKPLKLAASTFKPRSSRAASPFLLDDPSSTTINTAASSTSGGWKKGTRHQRISRQSAAGLTPAQVASAAQGPRKPLEGEEPAAWLRVRVVKAEGLVAKDRSGTSDPFLSLLMPPSTRHSTPVIKKTLDPVFPAETSTFDFPIYLSLAGVVGGRGLEGVLWDKLLTQRILSTRRKHKVSGTASFQIGFVPPKNTTSTEESLRTIRLVYASLMDHGSLSRGSIGVLGVPAMRARPDESSRPPEKSTFGRLQGAASTIAGSLTGGHKMVTLQGSEVHPEDEDEEPDDDEELLSDDGISSSSSNDEFEDALEEEELMTLTDSPSATEPADIPLGQQVSGLSIKPIDVPVDDKTPKTAGYLSVQDKSKTPSRQASLPVGQLEAQPMVKSGSADSGTSTPGTSATGLVTPGGRTRRPLFKRVKSRADSSTEQKLVEKKKSKGFEFDAKQGKEVLGIVILEIKGATDLPKLKNALRMSFDMDPFVVISFGKKVFRTRVVRHSLNPVWDEKLLFHVRRHEAGYLAQFAVLDWDKVSGNDMVGTCTLPLSELIADAPKPDPQTGLYDKEVDGKHEMKEFTLSISTDKDMAWEAKHSPKLTVRAKYEPYDALRQRFWRQYITQYDADDTGALSYTELTAMLDSLGSTLTRHTLEGYFSICGKEADKDELTMEEVIKCLEGEVAKSRFEKAKIGSDDSTTDASTPSVAPQPAQDGLGFVGPQGNISSPVDPDELEESIRLSRPRNQEGTDGDENAGNQAIVDGAGSAVNPAKVVPGVPSVKIERTASFDGETVLTPDQPVIDGDFTPQSSSDADPEEIDSTPVDDRERVINIKTCPLCHRPRLGKKSEQDIVTHLAVCASADWSRVDRIVTANYVTSSQAQRKFLSKIVNKMAIGSYALGANSANTIVQDRITGQLQEEKMAVYVRMGIRVLYKGAKGSMHGARARKLLKSLSIKQGLKYDSPASAIDIPGFIAFHNLDTNEILDPLDSFKTFNEFFYRKLKPDARPIEEPGNDNRLVSCADCRLMVFETVNEATQLWIKGREFTIGKLAPQDYHRFHSPVKGKIGKMTMIDGEYYTVNPQAIRSPLDVYGENVRKVVPIQSENFGLVMTVWVGAMNEGQEVERGDELGYFAFGGSTIVCVFEKDVLQWDDDLIQNGRASIETLVRMGMGLGRSAQKL</sequence>
<gene>
    <name evidence="7" type="ORF">I313_03038</name>
</gene>
<dbReference type="Proteomes" id="UP000053392">
    <property type="component" value="Unassembled WGS sequence"/>
</dbReference>
<dbReference type="InterPro" id="IPR000008">
    <property type="entry name" value="C2_dom"/>
</dbReference>
<keyword evidence="3" id="KW-0456">Lyase</keyword>
<name>A0A0D0T5D5_9TREE</name>